<evidence type="ECO:0000313" key="4">
    <source>
        <dbReference type="Proteomes" id="UP001150907"/>
    </source>
</evidence>
<dbReference type="EMBL" id="JANBQF010000038">
    <property type="protein sequence ID" value="KAJ2007063.1"/>
    <property type="molecule type" value="Genomic_DNA"/>
</dbReference>
<dbReference type="SUPFAM" id="SSF82153">
    <property type="entry name" value="FAS1 domain"/>
    <property type="match status" value="1"/>
</dbReference>
<dbReference type="PROSITE" id="PS50213">
    <property type="entry name" value="FAS1"/>
    <property type="match status" value="1"/>
</dbReference>
<dbReference type="Gene3D" id="2.30.180.10">
    <property type="entry name" value="FAS1 domain"/>
    <property type="match status" value="1"/>
</dbReference>
<reference evidence="3" key="1">
    <citation type="submission" date="2022-07" db="EMBL/GenBank/DDBJ databases">
        <title>Phylogenomic reconstructions and comparative analyses of Kickxellomycotina fungi.</title>
        <authorList>
            <person name="Reynolds N.K."/>
            <person name="Stajich J.E."/>
            <person name="Barry K."/>
            <person name="Grigoriev I.V."/>
            <person name="Crous P."/>
            <person name="Smith M.E."/>
        </authorList>
    </citation>
    <scope>NUCLEOTIDE SEQUENCE</scope>
    <source>
        <strain evidence="3">IMI 214461</strain>
    </source>
</reference>
<organism evidence="3 4">
    <name type="scientific">Coemansia thaxteri</name>
    <dbReference type="NCBI Taxonomy" id="2663907"/>
    <lineage>
        <taxon>Eukaryota</taxon>
        <taxon>Fungi</taxon>
        <taxon>Fungi incertae sedis</taxon>
        <taxon>Zoopagomycota</taxon>
        <taxon>Kickxellomycotina</taxon>
        <taxon>Kickxellomycetes</taxon>
        <taxon>Kickxellales</taxon>
        <taxon>Kickxellaceae</taxon>
        <taxon>Coemansia</taxon>
    </lineage>
</organism>
<dbReference type="InterPro" id="IPR036378">
    <property type="entry name" value="FAS1_dom_sf"/>
</dbReference>
<evidence type="ECO:0000313" key="3">
    <source>
        <dbReference type="EMBL" id="KAJ2007063.1"/>
    </source>
</evidence>
<dbReference type="OrthoDB" id="5551751at2759"/>
<sequence>MRLLSLAALFASAAITAKTTLGVSFASAHPVQDQQRQAAFGTYHSNALAAAMADHYTFDSNAQGPPELSDVLAKEKSATIALDAILRSEALVRAISGDSADFNAGLTLLLPTNKAFLSLGAIPDDLDTVMMRHFIPQRVTLAEMTDGVAVASYKDSASLRFFEDAGTTFVQADERAPTAVNGGAGTQAGNGTYFLVDDLFI</sequence>
<evidence type="ECO:0000256" key="1">
    <source>
        <dbReference type="SAM" id="SignalP"/>
    </source>
</evidence>
<evidence type="ECO:0000259" key="2">
    <source>
        <dbReference type="PROSITE" id="PS50213"/>
    </source>
</evidence>
<protein>
    <recommendedName>
        <fullName evidence="2">FAS1 domain-containing protein</fullName>
    </recommendedName>
</protein>
<accession>A0A9W8EH02</accession>
<keyword evidence="1" id="KW-0732">Signal</keyword>
<dbReference type="AlphaFoldDB" id="A0A9W8EH02"/>
<name>A0A9W8EH02_9FUNG</name>
<feature type="chain" id="PRO_5040821981" description="FAS1 domain-containing protein" evidence="1">
    <location>
        <begin position="23"/>
        <end position="201"/>
    </location>
</feature>
<feature type="domain" description="FAS1" evidence="2">
    <location>
        <begin position="65"/>
        <end position="200"/>
    </location>
</feature>
<dbReference type="Proteomes" id="UP001150907">
    <property type="component" value="Unassembled WGS sequence"/>
</dbReference>
<feature type="signal peptide" evidence="1">
    <location>
        <begin position="1"/>
        <end position="22"/>
    </location>
</feature>
<proteinExistence type="predicted"/>
<dbReference type="Pfam" id="PF02469">
    <property type="entry name" value="Fasciclin"/>
    <property type="match status" value="1"/>
</dbReference>
<comment type="caution">
    <text evidence="3">The sequence shown here is derived from an EMBL/GenBank/DDBJ whole genome shotgun (WGS) entry which is preliminary data.</text>
</comment>
<keyword evidence="4" id="KW-1185">Reference proteome</keyword>
<dbReference type="InterPro" id="IPR000782">
    <property type="entry name" value="FAS1_domain"/>
</dbReference>
<gene>
    <name evidence="3" type="ORF">H4R26_001009</name>
</gene>